<proteinExistence type="predicted"/>
<keyword evidence="1" id="KW-0472">Membrane</keyword>
<dbReference type="RefSeq" id="WP_273911462.1">
    <property type="nucleotide sequence ID" value="NZ_JAMDGX010000041.1"/>
</dbReference>
<sequence>MNRPYPALAALLAFCAYTGWTLWASEQSLVAFGLELLSSPDTAQLVIDLYLMAGLACVWMYRDSRSKGRSLVSLLPYVLVTVFFVSIGPLLYIVINGFRRKQPLNGGDAG</sequence>
<dbReference type="EMBL" id="JAMDGY010000019">
    <property type="protein sequence ID" value="MDD0990345.1"/>
    <property type="molecule type" value="Genomic_DNA"/>
</dbReference>
<name>A0ABT5NQA1_9PSED</name>
<protein>
    <submittedName>
        <fullName evidence="2">DUF2834 domain-containing protein</fullName>
    </submittedName>
</protein>
<keyword evidence="3" id="KW-1185">Reference proteome</keyword>
<organism evidence="2 3">
    <name type="scientific">Pseudomonas fontis</name>
    <dbReference type="NCBI Taxonomy" id="2942633"/>
    <lineage>
        <taxon>Bacteria</taxon>
        <taxon>Pseudomonadati</taxon>
        <taxon>Pseudomonadota</taxon>
        <taxon>Gammaproteobacteria</taxon>
        <taxon>Pseudomonadales</taxon>
        <taxon>Pseudomonadaceae</taxon>
        <taxon>Pseudomonas</taxon>
    </lineage>
</organism>
<keyword evidence="1" id="KW-1133">Transmembrane helix</keyword>
<comment type="caution">
    <text evidence="2">The sequence shown here is derived from an EMBL/GenBank/DDBJ whole genome shotgun (WGS) entry which is preliminary data.</text>
</comment>
<dbReference type="Proteomes" id="UP001148203">
    <property type="component" value="Unassembled WGS sequence"/>
</dbReference>
<evidence type="ECO:0000313" key="3">
    <source>
        <dbReference type="Proteomes" id="UP001148203"/>
    </source>
</evidence>
<keyword evidence="1" id="KW-0812">Transmembrane</keyword>
<feature type="transmembrane region" description="Helical" evidence="1">
    <location>
        <begin position="74"/>
        <end position="95"/>
    </location>
</feature>
<accession>A0ABT5NQA1</accession>
<evidence type="ECO:0000313" key="2">
    <source>
        <dbReference type="EMBL" id="MDD0990345.1"/>
    </source>
</evidence>
<gene>
    <name evidence="2" type="ORF">M5G11_07295</name>
</gene>
<reference evidence="2 3" key="1">
    <citation type="submission" date="2022-05" db="EMBL/GenBank/DDBJ databases">
        <title>Novel Pseudomonas spp. Isolated from a Rainbow Trout Aquaculture Facility.</title>
        <authorList>
            <person name="Testerman T."/>
            <person name="Graf J."/>
        </authorList>
    </citation>
    <scope>NUCLEOTIDE SEQUENCE [LARGE SCALE GENOMIC DNA]</scope>
    <source>
        <strain evidence="2 3">ID681</strain>
    </source>
</reference>
<feature type="transmembrane region" description="Helical" evidence="1">
    <location>
        <begin position="43"/>
        <end position="62"/>
    </location>
</feature>
<evidence type="ECO:0000256" key="1">
    <source>
        <dbReference type="SAM" id="Phobius"/>
    </source>
</evidence>